<protein>
    <recommendedName>
        <fullName evidence="8">Ferredoxin</fullName>
    </recommendedName>
</protein>
<organism evidence="11 12">
    <name type="scientific">Prorocentrum cordatum</name>
    <dbReference type="NCBI Taxonomy" id="2364126"/>
    <lineage>
        <taxon>Eukaryota</taxon>
        <taxon>Sar</taxon>
        <taxon>Alveolata</taxon>
        <taxon>Dinophyceae</taxon>
        <taxon>Prorocentrales</taxon>
        <taxon>Prorocentraceae</taxon>
        <taxon>Prorocentrum</taxon>
    </lineage>
</organism>
<evidence type="ECO:0000313" key="12">
    <source>
        <dbReference type="Proteomes" id="UP001189429"/>
    </source>
</evidence>
<evidence type="ECO:0000256" key="2">
    <source>
        <dbReference type="ARBA" id="ARBA00022448"/>
    </source>
</evidence>
<dbReference type="InterPro" id="IPR010241">
    <property type="entry name" value="Fd_pln"/>
</dbReference>
<keyword evidence="9" id="KW-0732">Signal</keyword>
<evidence type="ECO:0000256" key="4">
    <source>
        <dbReference type="ARBA" id="ARBA00022723"/>
    </source>
</evidence>
<evidence type="ECO:0000313" key="11">
    <source>
        <dbReference type="EMBL" id="CAK0853983.1"/>
    </source>
</evidence>
<evidence type="ECO:0000256" key="3">
    <source>
        <dbReference type="ARBA" id="ARBA00022714"/>
    </source>
</evidence>
<evidence type="ECO:0000256" key="6">
    <source>
        <dbReference type="ARBA" id="ARBA00023004"/>
    </source>
</evidence>
<dbReference type="NCBIfam" id="TIGR02008">
    <property type="entry name" value="fdx_plant"/>
    <property type="match status" value="1"/>
</dbReference>
<evidence type="ECO:0000259" key="10">
    <source>
        <dbReference type="PROSITE" id="PS51085"/>
    </source>
</evidence>
<dbReference type="InterPro" id="IPR012675">
    <property type="entry name" value="Beta-grasp_dom_sf"/>
</dbReference>
<dbReference type="EMBL" id="CAUYUJ010015444">
    <property type="protein sequence ID" value="CAK0853983.1"/>
    <property type="molecule type" value="Genomic_DNA"/>
</dbReference>
<keyword evidence="2 8" id="KW-0813">Transport</keyword>
<accession>A0ABN9U553</accession>
<comment type="similarity">
    <text evidence="1 8">Belongs to the 2Fe2S plant-type ferredoxin family.</text>
</comment>
<dbReference type="PROSITE" id="PS51085">
    <property type="entry name" value="2FE2S_FER_2"/>
    <property type="match status" value="1"/>
</dbReference>
<keyword evidence="7 8" id="KW-0411">Iron-sulfur</keyword>
<dbReference type="PANTHER" id="PTHR43112:SF3">
    <property type="entry name" value="FERREDOXIN-2, CHLOROPLASTIC"/>
    <property type="match status" value="1"/>
</dbReference>
<comment type="cofactor">
    <cofactor evidence="8">
        <name>[2Fe-2S] cluster</name>
        <dbReference type="ChEBI" id="CHEBI:190135"/>
    </cofactor>
    <text evidence="8">Binds 1 [2Fe-2S] cluster.</text>
</comment>
<keyword evidence="3 8" id="KW-0001">2Fe-2S</keyword>
<dbReference type="InterPro" id="IPR001041">
    <property type="entry name" value="2Fe-2S_ferredoxin-type"/>
</dbReference>
<feature type="signal peptide" evidence="9">
    <location>
        <begin position="1"/>
        <end position="32"/>
    </location>
</feature>
<comment type="function">
    <text evidence="8">Ferredoxins are iron-sulfur proteins that transfer electrons in a wide variety of metabolic reactions.</text>
</comment>
<dbReference type="InterPro" id="IPR036010">
    <property type="entry name" value="2Fe-2S_ferredoxin-like_sf"/>
</dbReference>
<evidence type="ECO:0000256" key="9">
    <source>
        <dbReference type="SAM" id="SignalP"/>
    </source>
</evidence>
<reference evidence="11" key="1">
    <citation type="submission" date="2023-10" db="EMBL/GenBank/DDBJ databases">
        <authorList>
            <person name="Chen Y."/>
            <person name="Shah S."/>
            <person name="Dougan E. K."/>
            <person name="Thang M."/>
            <person name="Chan C."/>
        </authorList>
    </citation>
    <scope>NUCLEOTIDE SEQUENCE [LARGE SCALE GENOMIC DNA]</scope>
</reference>
<keyword evidence="12" id="KW-1185">Reference proteome</keyword>
<dbReference type="SUPFAM" id="SSF54292">
    <property type="entry name" value="2Fe-2S ferredoxin-like"/>
    <property type="match status" value="1"/>
</dbReference>
<comment type="caution">
    <text evidence="11">The sequence shown here is derived from an EMBL/GenBank/DDBJ whole genome shotgun (WGS) entry which is preliminary data.</text>
</comment>
<keyword evidence="6 8" id="KW-0408">Iron</keyword>
<evidence type="ECO:0000256" key="8">
    <source>
        <dbReference type="RuleBase" id="RU364001"/>
    </source>
</evidence>
<dbReference type="InterPro" id="IPR006058">
    <property type="entry name" value="2Fe2S_fd_BS"/>
</dbReference>
<feature type="chain" id="PRO_5046295334" description="Ferredoxin" evidence="9">
    <location>
        <begin position="33"/>
        <end position="451"/>
    </location>
</feature>
<keyword evidence="5 8" id="KW-0249">Electron transport</keyword>
<dbReference type="Gene3D" id="3.10.20.30">
    <property type="match status" value="1"/>
</dbReference>
<evidence type="ECO:0000256" key="5">
    <source>
        <dbReference type="ARBA" id="ARBA00022982"/>
    </source>
</evidence>
<gene>
    <name evidence="11" type="ORF">PCOR1329_LOCUS45292</name>
</gene>
<dbReference type="PROSITE" id="PS51221">
    <property type="entry name" value="TTL"/>
    <property type="match status" value="1"/>
</dbReference>
<dbReference type="Gene3D" id="3.30.470.20">
    <property type="entry name" value="ATP-grasp fold, B domain"/>
    <property type="match status" value="1"/>
</dbReference>
<dbReference type="Proteomes" id="UP001189429">
    <property type="component" value="Unassembled WGS sequence"/>
</dbReference>
<sequence>MALRSSVLPTAVVAAVCLVALRGLLAPGPSQAFAAPEVGLTQSVHRQCRPVAGGDRALASGAAPAVLSTVPARPGVAAHFKVTLETPDGTQEFECPEDVYILDQAEEEGLELPYSCRAGSCSSCAGKVLSGEIDQSDQAFLDEDQTGEGFCLTCVTYATSDVTIKTHCEDRKVGRGGVSLLLRTLATGGFDGLAAPPEEADLLLANAFPTPALLAKLRRGCSPAIPGEHELGWKDRLARLLRGLPLAPATFVLPGEAGRLRQGRHVRLARGALDLEGAAGEPCVVSEYVPDPLLVGGRKVDVRAYVLVVQVEPELRAFVFRDGLVRSCGEDYDLSDEGIRRTGAHVSNNAVQTRTQRHACGLNWTLRQLWAWLDEHGGPAPAVVWARILRAVRDTLAAWREPAAAAAARVPGLEAVRCWSLLAFDLLIDRHGDAWSCRSTPSRPSARRAPP</sequence>
<dbReference type="CDD" id="cd00207">
    <property type="entry name" value="fer2"/>
    <property type="match status" value="1"/>
</dbReference>
<dbReference type="PROSITE" id="PS00197">
    <property type="entry name" value="2FE2S_FER_1"/>
    <property type="match status" value="1"/>
</dbReference>
<dbReference type="PANTHER" id="PTHR43112">
    <property type="entry name" value="FERREDOXIN"/>
    <property type="match status" value="1"/>
</dbReference>
<proteinExistence type="inferred from homology"/>
<evidence type="ECO:0000256" key="1">
    <source>
        <dbReference type="ARBA" id="ARBA00007874"/>
    </source>
</evidence>
<dbReference type="InterPro" id="IPR004344">
    <property type="entry name" value="TTL/TTLL_fam"/>
</dbReference>
<feature type="domain" description="2Fe-2S ferredoxin-type" evidence="10">
    <location>
        <begin position="80"/>
        <end position="170"/>
    </location>
</feature>
<dbReference type="Pfam" id="PF03133">
    <property type="entry name" value="TTL"/>
    <property type="match status" value="1"/>
</dbReference>
<name>A0ABN9U553_9DINO</name>
<evidence type="ECO:0000256" key="7">
    <source>
        <dbReference type="ARBA" id="ARBA00023014"/>
    </source>
</evidence>
<keyword evidence="4 8" id="KW-0479">Metal-binding</keyword>
<dbReference type="Pfam" id="PF00111">
    <property type="entry name" value="Fer2"/>
    <property type="match status" value="1"/>
</dbReference>